<feature type="compositionally biased region" description="Basic and acidic residues" evidence="1">
    <location>
        <begin position="36"/>
        <end position="45"/>
    </location>
</feature>
<gene>
    <name evidence="2" type="ORF">Scep_001540</name>
</gene>
<sequence length="242" mass="27294">MARGEKRAASAAKKGPAVVEKVASGGENVGQRRKQREPAAAEKGGRGGAMLGPMASAFTRGDQQRRRRRPRRDNHAQRWRDPRCRRRALQRNERAGGVAVDVDDDSRRRRRWWWRGLCGGGEGFRWQRRRQKGFAERGDEEDGTAIGASCGLVYRLGVQGNCDIAFVRHASLFAQARFRYWAWVAVRAGRPDPRLGDRFMFTVQEMAMGPPPTSWIANKPWHDSGVTQAVIPARLFHCSSRS</sequence>
<accession>A0AAP0LC69</accession>
<feature type="compositionally biased region" description="Basic and acidic residues" evidence="1">
    <location>
        <begin position="73"/>
        <end position="82"/>
    </location>
</feature>
<feature type="region of interest" description="Disordered" evidence="1">
    <location>
        <begin position="1"/>
        <end position="87"/>
    </location>
</feature>
<dbReference type="Proteomes" id="UP001419268">
    <property type="component" value="Unassembled WGS sequence"/>
</dbReference>
<dbReference type="EMBL" id="JBBNAG010000001">
    <property type="protein sequence ID" value="KAK9166349.1"/>
    <property type="molecule type" value="Genomic_DNA"/>
</dbReference>
<evidence type="ECO:0000313" key="3">
    <source>
        <dbReference type="Proteomes" id="UP001419268"/>
    </source>
</evidence>
<name>A0AAP0LC69_9MAGN</name>
<proteinExistence type="predicted"/>
<reference evidence="2 3" key="1">
    <citation type="submission" date="2024-01" db="EMBL/GenBank/DDBJ databases">
        <title>Genome assemblies of Stephania.</title>
        <authorList>
            <person name="Yang L."/>
        </authorList>
    </citation>
    <scope>NUCLEOTIDE SEQUENCE [LARGE SCALE GENOMIC DNA]</scope>
    <source>
        <strain evidence="2">JXDWG</strain>
        <tissue evidence="2">Leaf</tissue>
    </source>
</reference>
<evidence type="ECO:0000256" key="1">
    <source>
        <dbReference type="SAM" id="MobiDB-lite"/>
    </source>
</evidence>
<protein>
    <submittedName>
        <fullName evidence="2">Uncharacterized protein</fullName>
    </submittedName>
</protein>
<keyword evidence="3" id="KW-1185">Reference proteome</keyword>
<evidence type="ECO:0000313" key="2">
    <source>
        <dbReference type="EMBL" id="KAK9166349.1"/>
    </source>
</evidence>
<dbReference type="AlphaFoldDB" id="A0AAP0LC69"/>
<organism evidence="2 3">
    <name type="scientific">Stephania cephalantha</name>
    <dbReference type="NCBI Taxonomy" id="152367"/>
    <lineage>
        <taxon>Eukaryota</taxon>
        <taxon>Viridiplantae</taxon>
        <taxon>Streptophyta</taxon>
        <taxon>Embryophyta</taxon>
        <taxon>Tracheophyta</taxon>
        <taxon>Spermatophyta</taxon>
        <taxon>Magnoliopsida</taxon>
        <taxon>Ranunculales</taxon>
        <taxon>Menispermaceae</taxon>
        <taxon>Menispermoideae</taxon>
        <taxon>Cissampelideae</taxon>
        <taxon>Stephania</taxon>
    </lineage>
</organism>
<comment type="caution">
    <text evidence="2">The sequence shown here is derived from an EMBL/GenBank/DDBJ whole genome shotgun (WGS) entry which is preliminary data.</text>
</comment>